<dbReference type="RefSeq" id="WP_241039522.1">
    <property type="nucleotide sequence ID" value="NZ_BAAAJF010000011.1"/>
</dbReference>
<name>A0ABS9TK14_9PSEU</name>
<protein>
    <recommendedName>
        <fullName evidence="3">Zinc finger protein</fullName>
    </recommendedName>
</protein>
<keyword evidence="2" id="KW-1185">Reference proteome</keyword>
<organism evidence="1 2">
    <name type="scientific">Pseudonocardia alaniniphila</name>
    <dbReference type="NCBI Taxonomy" id="75291"/>
    <lineage>
        <taxon>Bacteria</taxon>
        <taxon>Bacillati</taxon>
        <taxon>Actinomycetota</taxon>
        <taxon>Actinomycetes</taxon>
        <taxon>Pseudonocardiales</taxon>
        <taxon>Pseudonocardiaceae</taxon>
        <taxon>Pseudonocardia</taxon>
    </lineage>
</organism>
<accession>A0ABS9TK14</accession>
<gene>
    <name evidence="1" type="ORF">MMF94_24575</name>
</gene>
<evidence type="ECO:0008006" key="3">
    <source>
        <dbReference type="Google" id="ProtNLM"/>
    </source>
</evidence>
<sequence length="77" mass="8240">MTQPRTPESGSLAEVMAGMPEVWRRLLAAHVADRMGRCAACRTSSGSGSRWPCTLHRIATEAERLYGLRLGQAVGGG</sequence>
<evidence type="ECO:0000313" key="1">
    <source>
        <dbReference type="EMBL" id="MCH6168881.1"/>
    </source>
</evidence>
<reference evidence="1 2" key="1">
    <citation type="submission" date="2022-03" db="EMBL/GenBank/DDBJ databases">
        <title>Pseudonocardia alaer sp. nov., a novel actinomycete isolated from reed forest soil.</title>
        <authorList>
            <person name="Wang L."/>
        </authorList>
    </citation>
    <scope>NUCLEOTIDE SEQUENCE [LARGE SCALE GENOMIC DNA]</scope>
    <source>
        <strain evidence="1 2">Y-16303</strain>
    </source>
</reference>
<proteinExistence type="predicted"/>
<dbReference type="Proteomes" id="UP001299970">
    <property type="component" value="Unassembled WGS sequence"/>
</dbReference>
<evidence type="ECO:0000313" key="2">
    <source>
        <dbReference type="Proteomes" id="UP001299970"/>
    </source>
</evidence>
<comment type="caution">
    <text evidence="1">The sequence shown here is derived from an EMBL/GenBank/DDBJ whole genome shotgun (WGS) entry which is preliminary data.</text>
</comment>
<dbReference type="EMBL" id="JAKXMK010000022">
    <property type="protein sequence ID" value="MCH6168881.1"/>
    <property type="molecule type" value="Genomic_DNA"/>
</dbReference>